<proteinExistence type="inferred from homology"/>
<dbReference type="RefSeq" id="WP_085882067.1">
    <property type="nucleotide sequence ID" value="NZ_FWFR01000001.1"/>
</dbReference>
<dbReference type="GO" id="GO:0020037">
    <property type="term" value="F:heme binding"/>
    <property type="evidence" value="ECO:0007669"/>
    <property type="project" value="InterPro"/>
</dbReference>
<keyword evidence="3 8" id="KW-0479">Metal-binding</keyword>
<accession>A0A1Y5RU94</accession>
<dbReference type="PROSITE" id="PS00086">
    <property type="entry name" value="CYTOCHROME_P450"/>
    <property type="match status" value="1"/>
</dbReference>
<dbReference type="InParanoid" id="A0A1Y5RU94"/>
<name>A0A1Y5RU94_9PROT</name>
<comment type="similarity">
    <text evidence="1 8">Belongs to the cytochrome P450 family.</text>
</comment>
<reference evidence="10 11" key="1">
    <citation type="submission" date="2017-03" db="EMBL/GenBank/DDBJ databases">
        <authorList>
            <person name="Afonso C.L."/>
            <person name="Miller P.J."/>
            <person name="Scott M.A."/>
            <person name="Spackman E."/>
            <person name="Goraichik I."/>
            <person name="Dimitrov K.M."/>
            <person name="Suarez D.L."/>
            <person name="Swayne D.E."/>
        </authorList>
    </citation>
    <scope>NUCLEOTIDE SEQUENCE [LARGE SCALE GENOMIC DNA]</scope>
    <source>
        <strain evidence="10 11">CECT 7691</strain>
    </source>
</reference>
<dbReference type="PANTHER" id="PTHR46696:SF1">
    <property type="entry name" value="CYTOCHROME P450 YJIB-RELATED"/>
    <property type="match status" value="1"/>
</dbReference>
<dbReference type="Pfam" id="PF00067">
    <property type="entry name" value="p450"/>
    <property type="match status" value="1"/>
</dbReference>
<keyword evidence="4 8" id="KW-0560">Oxidoreductase</keyword>
<evidence type="ECO:0000256" key="6">
    <source>
        <dbReference type="ARBA" id="ARBA00023033"/>
    </source>
</evidence>
<evidence type="ECO:0000256" key="1">
    <source>
        <dbReference type="ARBA" id="ARBA00010617"/>
    </source>
</evidence>
<evidence type="ECO:0000256" key="7">
    <source>
        <dbReference type="ARBA" id="ARBA00043906"/>
    </source>
</evidence>
<dbReference type="SUPFAM" id="SSF48264">
    <property type="entry name" value="Cytochrome P450"/>
    <property type="match status" value="1"/>
</dbReference>
<dbReference type="Proteomes" id="UP000193200">
    <property type="component" value="Unassembled WGS sequence"/>
</dbReference>
<evidence type="ECO:0000313" key="10">
    <source>
        <dbReference type="EMBL" id="SLN25527.1"/>
    </source>
</evidence>
<evidence type="ECO:0000256" key="2">
    <source>
        <dbReference type="ARBA" id="ARBA00022617"/>
    </source>
</evidence>
<dbReference type="InterPro" id="IPR001128">
    <property type="entry name" value="Cyt_P450"/>
</dbReference>
<dbReference type="EC" id="1.14.-.-" evidence="10"/>
<keyword evidence="2 8" id="KW-0349">Heme</keyword>
<dbReference type="InterPro" id="IPR036396">
    <property type="entry name" value="Cyt_P450_sf"/>
</dbReference>
<dbReference type="PRINTS" id="PR00359">
    <property type="entry name" value="BP450"/>
</dbReference>
<keyword evidence="6 8" id="KW-0503">Monooxygenase</keyword>
<keyword evidence="5 8" id="KW-0408">Iron</keyword>
<dbReference type="Gene3D" id="1.10.630.10">
    <property type="entry name" value="Cytochrome P450"/>
    <property type="match status" value="1"/>
</dbReference>
<feature type="region of interest" description="Disordered" evidence="9">
    <location>
        <begin position="1"/>
        <end position="21"/>
    </location>
</feature>
<dbReference type="GO" id="GO:0004497">
    <property type="term" value="F:monooxygenase activity"/>
    <property type="evidence" value="ECO:0007669"/>
    <property type="project" value="UniProtKB-KW"/>
</dbReference>
<feature type="compositionally biased region" description="Acidic residues" evidence="9">
    <location>
        <begin position="1"/>
        <end position="11"/>
    </location>
</feature>
<evidence type="ECO:0000256" key="3">
    <source>
        <dbReference type="ARBA" id="ARBA00022723"/>
    </source>
</evidence>
<evidence type="ECO:0000256" key="4">
    <source>
        <dbReference type="ARBA" id="ARBA00023002"/>
    </source>
</evidence>
<keyword evidence="11" id="KW-1185">Reference proteome</keyword>
<dbReference type="PANTHER" id="PTHR46696">
    <property type="entry name" value="P450, PUTATIVE (EUROFUNG)-RELATED"/>
    <property type="match status" value="1"/>
</dbReference>
<evidence type="ECO:0000256" key="9">
    <source>
        <dbReference type="SAM" id="MobiDB-lite"/>
    </source>
</evidence>
<dbReference type="FunFam" id="1.10.630.10:FF:000018">
    <property type="entry name" value="Cytochrome P450 monooxygenase"/>
    <property type="match status" value="1"/>
</dbReference>
<protein>
    <submittedName>
        <fullName evidence="10">Cytochrome P450 107B1</fullName>
        <ecNumber evidence="10">1.14.-.-</ecNumber>
    </submittedName>
</protein>
<dbReference type="OrthoDB" id="9801155at2"/>
<organism evidence="10 11">
    <name type="scientific">Oceanibacterium hippocampi</name>
    <dbReference type="NCBI Taxonomy" id="745714"/>
    <lineage>
        <taxon>Bacteria</taxon>
        <taxon>Pseudomonadati</taxon>
        <taxon>Pseudomonadota</taxon>
        <taxon>Alphaproteobacteria</taxon>
        <taxon>Sneathiellales</taxon>
        <taxon>Sneathiellaceae</taxon>
        <taxon>Oceanibacterium</taxon>
    </lineage>
</organism>
<evidence type="ECO:0000313" key="11">
    <source>
        <dbReference type="Proteomes" id="UP000193200"/>
    </source>
</evidence>
<dbReference type="InterPro" id="IPR002397">
    <property type="entry name" value="Cyt_P450_B"/>
</dbReference>
<dbReference type="EMBL" id="FWFR01000001">
    <property type="protein sequence ID" value="SLN25527.1"/>
    <property type="molecule type" value="Genomic_DNA"/>
</dbReference>
<evidence type="ECO:0000256" key="5">
    <source>
        <dbReference type="ARBA" id="ARBA00023004"/>
    </source>
</evidence>
<sequence length="417" mass="46144">MREDAANDDDDRAGQPAPDVGGFDLRALPGDFIADPYRYFAALREQSPIHRMGDGSYLLTRYDDCVAVYRDPANWSSDKKLDFKPKFGDSPLYEHHTTSLVFRDPPDHTRIRRLFQAAFTPKALAVLEPRVEALVDGYLDHFEEAGAIDAVTDFAWRLPVDVICDMLGVPAPDRARIRDWAQAILGGLEPTLSAAAFAEGCGAVEDFKRYLRELVAFRRRNPTDGRSGEVLTALIEAEADGERLTELELLHQCIFLLNAGHETSTNMLAHGIHELLRHPEQAARLRADPGRAQGCVEEVLRYQSPIQINNRRAVRDVTLGGQPVPAGAVVHLMIGAANRDGTQFPAPERFDIERKPNRHLAFGVGIHICAGNTLARIEGRVAISRITARFPGLRATGPAKLGNRIRFRGIESLPLAI</sequence>
<dbReference type="PRINTS" id="PR00385">
    <property type="entry name" value="P450"/>
</dbReference>
<dbReference type="InterPro" id="IPR017972">
    <property type="entry name" value="Cyt_P450_CS"/>
</dbReference>
<dbReference type="CDD" id="cd20625">
    <property type="entry name" value="CYP164-like"/>
    <property type="match status" value="1"/>
</dbReference>
<dbReference type="GO" id="GO:0016705">
    <property type="term" value="F:oxidoreductase activity, acting on paired donors, with incorporation or reduction of molecular oxygen"/>
    <property type="evidence" value="ECO:0007669"/>
    <property type="project" value="InterPro"/>
</dbReference>
<dbReference type="AlphaFoldDB" id="A0A1Y5RU94"/>
<gene>
    <name evidence="10" type="ORF">OCH7691_00760</name>
</gene>
<dbReference type="GO" id="GO:0005506">
    <property type="term" value="F:iron ion binding"/>
    <property type="evidence" value="ECO:0007669"/>
    <property type="project" value="InterPro"/>
</dbReference>
<evidence type="ECO:0000256" key="8">
    <source>
        <dbReference type="RuleBase" id="RU000461"/>
    </source>
</evidence>
<comment type="function">
    <text evidence="7">Cytochromes P450 are a group of heme-thiolate monooxygenases. They oxidize a variety of structurally unrelated compounds, including steroids, fatty acids, and xenobiotics.</text>
</comment>